<dbReference type="Proteomes" id="UP001500218">
    <property type="component" value="Unassembled WGS sequence"/>
</dbReference>
<protein>
    <submittedName>
        <fullName evidence="1">Uncharacterized protein</fullName>
    </submittedName>
</protein>
<keyword evidence="2" id="KW-1185">Reference proteome</keyword>
<organism evidence="1 2">
    <name type="scientific">Luedemannella flava</name>
    <dbReference type="NCBI Taxonomy" id="349316"/>
    <lineage>
        <taxon>Bacteria</taxon>
        <taxon>Bacillati</taxon>
        <taxon>Actinomycetota</taxon>
        <taxon>Actinomycetes</taxon>
        <taxon>Micromonosporales</taxon>
        <taxon>Micromonosporaceae</taxon>
        <taxon>Luedemannella</taxon>
    </lineage>
</organism>
<proteinExistence type="predicted"/>
<comment type="caution">
    <text evidence="1">The sequence shown here is derived from an EMBL/GenBank/DDBJ whole genome shotgun (WGS) entry which is preliminary data.</text>
</comment>
<evidence type="ECO:0000313" key="2">
    <source>
        <dbReference type="Proteomes" id="UP001500218"/>
    </source>
</evidence>
<reference evidence="1 2" key="1">
    <citation type="journal article" date="2019" name="Int. J. Syst. Evol. Microbiol.">
        <title>The Global Catalogue of Microorganisms (GCM) 10K type strain sequencing project: providing services to taxonomists for standard genome sequencing and annotation.</title>
        <authorList>
            <consortium name="The Broad Institute Genomics Platform"/>
            <consortium name="The Broad Institute Genome Sequencing Center for Infectious Disease"/>
            <person name="Wu L."/>
            <person name="Ma J."/>
        </authorList>
    </citation>
    <scope>NUCLEOTIDE SEQUENCE [LARGE SCALE GENOMIC DNA]</scope>
    <source>
        <strain evidence="1 2">JCM 13250</strain>
    </source>
</reference>
<evidence type="ECO:0000313" key="1">
    <source>
        <dbReference type="EMBL" id="GAA1832502.1"/>
    </source>
</evidence>
<accession>A0ABN2MNP9</accession>
<dbReference type="EMBL" id="BAAALT010000275">
    <property type="protein sequence ID" value="GAA1832502.1"/>
    <property type="molecule type" value="Genomic_DNA"/>
</dbReference>
<sequence length="68" mass="7639">MRWCSSRAANWSSSVPAPMSAVFMGYLPRRGPMRSTIGRRGGGRQRNLPEAKELCCWQIPQPATLVLY</sequence>
<name>A0ABN2MNP9_9ACTN</name>
<gene>
    <name evidence="1" type="ORF">GCM10009682_58700</name>
</gene>